<dbReference type="EMBL" id="JBJXBP010000007">
    <property type="protein sequence ID" value="KAL3818358.1"/>
    <property type="molecule type" value="Genomic_DNA"/>
</dbReference>
<dbReference type="FunFam" id="1.25.40.10:FF:000073">
    <property type="entry name" value="Pentatricopeptide repeat-containing protein chloroplastic"/>
    <property type="match status" value="1"/>
</dbReference>
<feature type="repeat" description="PPR" evidence="2">
    <location>
        <begin position="161"/>
        <end position="195"/>
    </location>
</feature>
<dbReference type="PANTHER" id="PTHR47926:SF481">
    <property type="entry name" value="TETRATRICOPEPTIDE-LIKE HELICAL DOMAIN SUPERFAMILY"/>
    <property type="match status" value="1"/>
</dbReference>
<keyword evidence="4" id="KW-1185">Reference proteome</keyword>
<organism evidence="3 4">
    <name type="scientific">Penstemon smallii</name>
    <dbReference type="NCBI Taxonomy" id="265156"/>
    <lineage>
        <taxon>Eukaryota</taxon>
        <taxon>Viridiplantae</taxon>
        <taxon>Streptophyta</taxon>
        <taxon>Embryophyta</taxon>
        <taxon>Tracheophyta</taxon>
        <taxon>Spermatophyta</taxon>
        <taxon>Magnoliopsida</taxon>
        <taxon>eudicotyledons</taxon>
        <taxon>Gunneridae</taxon>
        <taxon>Pentapetalae</taxon>
        <taxon>asterids</taxon>
        <taxon>lamiids</taxon>
        <taxon>Lamiales</taxon>
        <taxon>Plantaginaceae</taxon>
        <taxon>Cheloneae</taxon>
        <taxon>Penstemon</taxon>
    </lineage>
</organism>
<accession>A0ABD3S1L2</accession>
<dbReference type="InterPro" id="IPR002885">
    <property type="entry name" value="PPR_rpt"/>
</dbReference>
<dbReference type="Pfam" id="PF20431">
    <property type="entry name" value="E_motif"/>
    <property type="match status" value="1"/>
</dbReference>
<evidence type="ECO:0000313" key="3">
    <source>
        <dbReference type="EMBL" id="KAL3818358.1"/>
    </source>
</evidence>
<dbReference type="Pfam" id="PF01535">
    <property type="entry name" value="PPR"/>
    <property type="match status" value="7"/>
</dbReference>
<keyword evidence="1" id="KW-0677">Repeat</keyword>
<feature type="repeat" description="PPR" evidence="2">
    <location>
        <begin position="365"/>
        <end position="399"/>
    </location>
</feature>
<dbReference type="InterPro" id="IPR046848">
    <property type="entry name" value="E_motif"/>
</dbReference>
<evidence type="ECO:0008006" key="5">
    <source>
        <dbReference type="Google" id="ProtNLM"/>
    </source>
</evidence>
<proteinExistence type="predicted"/>
<dbReference type="Gene3D" id="1.25.40.10">
    <property type="entry name" value="Tetratricopeptide repeat domain"/>
    <property type="match status" value="7"/>
</dbReference>
<dbReference type="InterPro" id="IPR011990">
    <property type="entry name" value="TPR-like_helical_dom_sf"/>
</dbReference>
<dbReference type="SUPFAM" id="SSF48452">
    <property type="entry name" value="TPR-like"/>
    <property type="match status" value="1"/>
</dbReference>
<dbReference type="PROSITE" id="PS51375">
    <property type="entry name" value="PPR"/>
    <property type="match status" value="6"/>
</dbReference>
<dbReference type="Proteomes" id="UP001634393">
    <property type="component" value="Unassembled WGS sequence"/>
</dbReference>
<dbReference type="FunFam" id="1.25.40.10:FF:000353">
    <property type="entry name" value="Pentatricopeptide repeat-containing protein At4g39530"/>
    <property type="match status" value="1"/>
</dbReference>
<dbReference type="FunFam" id="1.25.40.10:FF:000975">
    <property type="entry name" value="Pentatricopeptide repeat-containing protein"/>
    <property type="match status" value="1"/>
</dbReference>
<feature type="repeat" description="PPR" evidence="2">
    <location>
        <begin position="768"/>
        <end position="802"/>
    </location>
</feature>
<feature type="repeat" description="PPR" evidence="2">
    <location>
        <begin position="568"/>
        <end position="598"/>
    </location>
</feature>
<reference evidence="3 4" key="1">
    <citation type="submission" date="2024-12" db="EMBL/GenBank/DDBJ databases">
        <title>The unique morphological basis and parallel evolutionary history of personate flowers in Penstemon.</title>
        <authorList>
            <person name="Depatie T.H."/>
            <person name="Wessinger C.A."/>
        </authorList>
    </citation>
    <scope>NUCLEOTIDE SEQUENCE [LARGE SCALE GENOMIC DNA]</scope>
    <source>
        <strain evidence="3">WTNN_2</strain>
        <tissue evidence="3">Leaf</tissue>
    </source>
</reference>
<dbReference type="PANTHER" id="PTHR47926">
    <property type="entry name" value="PENTATRICOPEPTIDE REPEAT-CONTAINING PROTEIN"/>
    <property type="match status" value="1"/>
</dbReference>
<gene>
    <name evidence="3" type="ORF">ACJIZ3_004263</name>
</gene>
<feature type="repeat" description="PPR" evidence="2">
    <location>
        <begin position="466"/>
        <end position="500"/>
    </location>
</feature>
<comment type="caution">
    <text evidence="3">The sequence shown here is derived from an EMBL/GenBank/DDBJ whole genome shotgun (WGS) entry which is preliminary data.</text>
</comment>
<dbReference type="Pfam" id="PF13041">
    <property type="entry name" value="PPR_2"/>
    <property type="match status" value="2"/>
</dbReference>
<dbReference type="AlphaFoldDB" id="A0ABD3S1L2"/>
<evidence type="ECO:0000256" key="1">
    <source>
        <dbReference type="ARBA" id="ARBA00022737"/>
    </source>
</evidence>
<sequence length="951" mass="106298">MFSCKIQTKFRKSISHSPTSFAIFLLQSSSIISSPLHQNSPNNLYSSWIPQVIPIKTYPIFPRTFTRKNTGHFSNAYQLFDKLSHRKIRISEYNLLRDAFNIVQSVNLEPNIKSAKKVHALALKYGALADLPTATSLLTVYSRTKDFVSSVALFDEVLDKDLVFWNAMMTACIENKYFETALVFFKKIVLEGIEFDPITLVIVISALSNLKNVKQGRVIHGLSIKAGVLSDTVLSNALIDIYAKCGDLSSSECMFAGVECKDIITWNSIIIGCFYNSHPEKCLMYFRRMISSEIEVDKVNISCAIAACTSLQEFDVGKAIHRIVIKSGYEDSSHISVANSLISFYSQIRDINTAVSVFKGMEVKNVISWNAMIKGLFLNGEIAKAFSFLRDMQFGSIQPDMATVVTVVPFCAELMLLREGKATHCFAIRREMASELSVINSLINMYSKCDNVNKAEYLFLNMPKKDLVAWNTMISGYALNGRSYESQTSFKKMMGSSSKCTLVTLLAIIHSCDSPNSLEFGRSIHGWHIKLGFSNQIFAINSLIHMYISCESLMDAVKLFGTIKTRADITSWNTIISGCTQKGNFREALEYFDSMWKASQIHWNSITLVNVLSSCGNLGLVLEGKLVHGLALKTRAGADIRVQNSLISMYGRLEDSVSAKLAFDLSKDHNLCSWNCVISALSQNEDAKKALELFRSLEFDPNEITISTILSACTQLGAINYGKQIHGHVFRFNLHRNPFISAALVDMYSNSGRLDVAEKVFITTPEKSVSAWNSLISAYGFHNFGSKAIETFQEMIKFPIRPTNSTFTSLLSACSHSGLVEEGRFYYDQMLSKFKVQCTVEHHVCMVDILGRAGRLDEAYDLIKKLPTEPEPGVWGALLSACSYHGDLEMGREVADILFSLEPQNVSYYVCLCNMYVGAGRWEEAVELRNIIEGKQLKKPAGYSLIDVGLR</sequence>
<evidence type="ECO:0000313" key="4">
    <source>
        <dbReference type="Proteomes" id="UP001634393"/>
    </source>
</evidence>
<feature type="repeat" description="PPR" evidence="2">
    <location>
        <begin position="262"/>
        <end position="296"/>
    </location>
</feature>
<dbReference type="InterPro" id="IPR046960">
    <property type="entry name" value="PPR_At4g14850-like_plant"/>
</dbReference>
<dbReference type="NCBIfam" id="TIGR00756">
    <property type="entry name" value="PPR"/>
    <property type="match status" value="7"/>
</dbReference>
<name>A0ABD3S1L2_9LAMI</name>
<evidence type="ECO:0000256" key="2">
    <source>
        <dbReference type="PROSITE-ProRule" id="PRU00708"/>
    </source>
</evidence>
<protein>
    <recommendedName>
        <fullName evidence="5">Pentatricopeptide repeat-containing protein</fullName>
    </recommendedName>
</protein>